<protein>
    <submittedName>
        <fullName evidence="9">Branched-chain amino acid ABC transporter permease</fullName>
    </submittedName>
    <submittedName>
        <fullName evidence="10">Branched-subunit amino acid permease</fullName>
    </submittedName>
</protein>
<dbReference type="PANTHER" id="PTHR34979:SF1">
    <property type="entry name" value="INNER MEMBRANE PROTEIN YGAZ"/>
    <property type="match status" value="1"/>
</dbReference>
<reference evidence="9 11" key="1">
    <citation type="submission" date="2017-08" db="EMBL/GenBank/DDBJ databases">
        <title>Draft Genome Sequence of the Marine Bacterium Oceanimonas baumannii ATCC 700832.</title>
        <authorList>
            <person name="Mcclelland W.D."/>
            <person name="Brennan M.A."/>
            <person name="Trachtenberg A.M."/>
            <person name="Maclea K.S."/>
        </authorList>
    </citation>
    <scope>NUCLEOTIDE SEQUENCE [LARGE SCALE GENOMIC DNA]</scope>
    <source>
        <strain evidence="9 11">ATCC 700832</strain>
    </source>
</reference>
<dbReference type="Proteomes" id="UP000295058">
    <property type="component" value="Unassembled WGS sequence"/>
</dbReference>
<comment type="similarity">
    <text evidence="2">Belongs to the AzlC family.</text>
</comment>
<name>A0A235CDY7_9GAMM</name>
<evidence type="ECO:0000313" key="10">
    <source>
        <dbReference type="EMBL" id="TDW57708.1"/>
    </source>
</evidence>
<dbReference type="PANTHER" id="PTHR34979">
    <property type="entry name" value="INNER MEMBRANE PROTEIN YGAZ"/>
    <property type="match status" value="1"/>
</dbReference>
<comment type="subcellular location">
    <subcellularLocation>
        <location evidence="1">Cell membrane</location>
        <topology evidence="1">Multi-pass membrane protein</topology>
    </subcellularLocation>
</comment>
<dbReference type="RefSeq" id="WP_094279279.1">
    <property type="nucleotide sequence ID" value="NZ_NQJF01000013.1"/>
</dbReference>
<keyword evidence="6 8" id="KW-1133">Transmembrane helix</keyword>
<evidence type="ECO:0000256" key="2">
    <source>
        <dbReference type="ARBA" id="ARBA00010735"/>
    </source>
</evidence>
<feature type="transmembrane region" description="Helical" evidence="8">
    <location>
        <begin position="218"/>
        <end position="237"/>
    </location>
</feature>
<gene>
    <name evidence="9" type="ORF">B6S09_14840</name>
    <name evidence="10" type="ORF">LY04_02573</name>
</gene>
<accession>A0A235CDY7</accession>
<evidence type="ECO:0000256" key="6">
    <source>
        <dbReference type="ARBA" id="ARBA00022989"/>
    </source>
</evidence>
<evidence type="ECO:0000256" key="3">
    <source>
        <dbReference type="ARBA" id="ARBA00022448"/>
    </source>
</evidence>
<dbReference type="Proteomes" id="UP000243640">
    <property type="component" value="Unassembled WGS sequence"/>
</dbReference>
<keyword evidence="4" id="KW-1003">Cell membrane</keyword>
<dbReference type="OrthoDB" id="9803444at2"/>
<feature type="transmembrane region" description="Helical" evidence="8">
    <location>
        <begin position="21"/>
        <end position="44"/>
    </location>
</feature>
<feature type="transmembrane region" description="Helical" evidence="8">
    <location>
        <begin position="140"/>
        <end position="166"/>
    </location>
</feature>
<organism evidence="9 11">
    <name type="scientific">Oceanimonas baumannii</name>
    <dbReference type="NCBI Taxonomy" id="129578"/>
    <lineage>
        <taxon>Bacteria</taxon>
        <taxon>Pseudomonadati</taxon>
        <taxon>Pseudomonadota</taxon>
        <taxon>Gammaproteobacteria</taxon>
        <taxon>Aeromonadales</taxon>
        <taxon>Aeromonadaceae</taxon>
        <taxon>Oceanimonas</taxon>
    </lineage>
</organism>
<sequence>MNIPLFPLNNTRQHRREWLTGAIDMLPLCLAVVPWGILAGSMAVQSGLTLGQSIGMSAIVFAGAAQLVTLGLLMSGASVLTIMLSVFFITSQHFLYGLTLREYAASLAGRQRLALGFLLTDELFALSGSRHAGPGLSVSYLLGAGLTFYIGWVLFSLLGIVMANAVPNLDHYHLDFSIVATFITLVVPMIKHLSTLVGVLLSLLLSMLLSVLQIEGGIIIAGCSGMVCSVLVSKLGGKKS</sequence>
<evidence type="ECO:0000256" key="7">
    <source>
        <dbReference type="ARBA" id="ARBA00023136"/>
    </source>
</evidence>
<dbReference type="GO" id="GO:0005886">
    <property type="term" value="C:plasma membrane"/>
    <property type="evidence" value="ECO:0007669"/>
    <property type="project" value="UniProtKB-SubCell"/>
</dbReference>
<feature type="transmembrane region" description="Helical" evidence="8">
    <location>
        <begin position="56"/>
        <end position="89"/>
    </location>
</feature>
<dbReference type="Pfam" id="PF03591">
    <property type="entry name" value="AzlC"/>
    <property type="match status" value="1"/>
</dbReference>
<evidence type="ECO:0000256" key="1">
    <source>
        <dbReference type="ARBA" id="ARBA00004651"/>
    </source>
</evidence>
<evidence type="ECO:0000313" key="11">
    <source>
        <dbReference type="Proteomes" id="UP000243640"/>
    </source>
</evidence>
<dbReference type="EMBL" id="SODO01000010">
    <property type="protein sequence ID" value="TDW57708.1"/>
    <property type="molecule type" value="Genomic_DNA"/>
</dbReference>
<keyword evidence="5 8" id="KW-0812">Transmembrane</keyword>
<reference evidence="10 12" key="2">
    <citation type="submission" date="2019-03" db="EMBL/GenBank/DDBJ databases">
        <title>Genomic Encyclopedia of Archaeal and Bacterial Type Strains, Phase II (KMG-II): from individual species to whole genera.</title>
        <authorList>
            <person name="Goeker M."/>
        </authorList>
    </citation>
    <scope>NUCLEOTIDE SEQUENCE [LARGE SCALE GENOMIC DNA]</scope>
    <source>
        <strain evidence="10 12">DSM 15594</strain>
    </source>
</reference>
<evidence type="ECO:0000256" key="5">
    <source>
        <dbReference type="ARBA" id="ARBA00022692"/>
    </source>
</evidence>
<evidence type="ECO:0000313" key="12">
    <source>
        <dbReference type="Proteomes" id="UP000295058"/>
    </source>
</evidence>
<keyword evidence="3" id="KW-0813">Transport</keyword>
<comment type="caution">
    <text evidence="9">The sequence shown here is derived from an EMBL/GenBank/DDBJ whole genome shotgun (WGS) entry which is preliminary data.</text>
</comment>
<dbReference type="GO" id="GO:1903785">
    <property type="term" value="P:L-valine transmembrane transport"/>
    <property type="evidence" value="ECO:0007669"/>
    <property type="project" value="TreeGrafter"/>
</dbReference>
<evidence type="ECO:0000256" key="8">
    <source>
        <dbReference type="SAM" id="Phobius"/>
    </source>
</evidence>
<keyword evidence="12" id="KW-1185">Reference proteome</keyword>
<keyword evidence="7 8" id="KW-0472">Membrane</keyword>
<proteinExistence type="inferred from homology"/>
<dbReference type="AlphaFoldDB" id="A0A235CDY7"/>
<dbReference type="InterPro" id="IPR011606">
    <property type="entry name" value="Brnchd-chn_aa_trnsp_permease"/>
</dbReference>
<evidence type="ECO:0000256" key="4">
    <source>
        <dbReference type="ARBA" id="ARBA00022475"/>
    </source>
</evidence>
<dbReference type="EMBL" id="NQJF01000013">
    <property type="protein sequence ID" value="OYD22743.1"/>
    <property type="molecule type" value="Genomic_DNA"/>
</dbReference>
<evidence type="ECO:0000313" key="9">
    <source>
        <dbReference type="EMBL" id="OYD22743.1"/>
    </source>
</evidence>